<comment type="cofactor">
    <cofactor evidence="1">
        <name>Mn(2+)</name>
        <dbReference type="ChEBI" id="CHEBI:29035"/>
    </cofactor>
</comment>
<reference evidence="6 7" key="1">
    <citation type="submission" date="2021-01" db="EMBL/GenBank/DDBJ databases">
        <title>Genomic Encyclopedia of Type Strains, Phase IV (KMG-IV): sequencing the most valuable type-strain genomes for metagenomic binning, comparative biology and taxonomic classification.</title>
        <authorList>
            <person name="Goeker M."/>
        </authorList>
    </citation>
    <scope>NUCLEOTIDE SEQUENCE [LARGE SCALE GENOMIC DNA]</scope>
    <source>
        <strain evidence="6 7">DSM 105453</strain>
    </source>
</reference>
<dbReference type="PANTHER" id="PTHR46112:SF10">
    <property type="entry name" value="DIPEPTIDASE YKVY-RELATED"/>
    <property type="match status" value="1"/>
</dbReference>
<dbReference type="GO" id="GO:0102009">
    <property type="term" value="F:proline dipeptidase activity"/>
    <property type="evidence" value="ECO:0007669"/>
    <property type="project" value="UniProtKB-EC"/>
</dbReference>
<evidence type="ECO:0000259" key="5">
    <source>
        <dbReference type="Pfam" id="PF01321"/>
    </source>
</evidence>
<accession>A0ABS2R5E3</accession>
<evidence type="ECO:0000313" key="6">
    <source>
        <dbReference type="EMBL" id="MBM7714858.1"/>
    </source>
</evidence>
<dbReference type="InterPro" id="IPR029149">
    <property type="entry name" value="Creatin/AminoP/Spt16_N"/>
</dbReference>
<evidence type="ECO:0000313" key="7">
    <source>
        <dbReference type="Proteomes" id="UP000823485"/>
    </source>
</evidence>
<feature type="domain" description="Creatinase N-terminal" evidence="5">
    <location>
        <begin position="5"/>
        <end position="136"/>
    </location>
</feature>
<dbReference type="RefSeq" id="WP_077113563.1">
    <property type="nucleotide sequence ID" value="NZ_JAFBFH010000010.1"/>
</dbReference>
<feature type="domain" description="Peptidase M24" evidence="4">
    <location>
        <begin position="145"/>
        <end position="347"/>
    </location>
</feature>
<evidence type="ECO:0000256" key="2">
    <source>
        <dbReference type="ARBA" id="ARBA00008766"/>
    </source>
</evidence>
<keyword evidence="3" id="KW-0464">Manganese</keyword>
<gene>
    <name evidence="6" type="ORF">JOC94_001830</name>
</gene>
<dbReference type="EMBL" id="JAFBFH010000010">
    <property type="protein sequence ID" value="MBM7714858.1"/>
    <property type="molecule type" value="Genomic_DNA"/>
</dbReference>
<dbReference type="Pfam" id="PF00557">
    <property type="entry name" value="Peptidase_M24"/>
    <property type="match status" value="1"/>
</dbReference>
<comment type="caution">
    <text evidence="6">The sequence shown here is derived from an EMBL/GenBank/DDBJ whole genome shotgun (WGS) entry which is preliminary data.</text>
</comment>
<keyword evidence="6" id="KW-0378">Hydrolase</keyword>
<dbReference type="Gene3D" id="3.90.230.10">
    <property type="entry name" value="Creatinase/methionine aminopeptidase superfamily"/>
    <property type="match status" value="1"/>
</dbReference>
<keyword evidence="6" id="KW-0645">Protease</keyword>
<dbReference type="InterPro" id="IPR036005">
    <property type="entry name" value="Creatinase/aminopeptidase-like"/>
</dbReference>
<dbReference type="InterPro" id="IPR000994">
    <property type="entry name" value="Pept_M24"/>
</dbReference>
<dbReference type="InterPro" id="IPR000587">
    <property type="entry name" value="Creatinase_N"/>
</dbReference>
<sequence>MYEKRRTLLNKHLSEKGIEAGIIIDPANVYYYTGFLSEPYERFMAYVTCPKAEKAFLFVPALDFEAAQMDADMETIIPIADDEDPFEVLKNCMGSFPTCFGIEGKAFSYDRYTNLLKMYPGAQIKDVQPFINQQREKKSRAEVEKLSHSIKLIEKVLAEGIKKVAAGMTEAELTAELEFLMRKFGADGPSFSTIVLSGEKSALPHGSPGDRKLEEGDFLLIDFGVVKDGYCSDITRTFVLGEPSEKQKEIYNIVLTSNEAGIQAVKAGVPLKTFDIAARKVIIDHGYGQYFNNRVGHGLGIEVHESPSIHQHYEEIAEKGLVFTIEPGIYIPGEGGVRIEDIVYINERGEAEVLTSFPKKLQTL</sequence>
<dbReference type="InterPro" id="IPR050659">
    <property type="entry name" value="Peptidase_M24B"/>
</dbReference>
<evidence type="ECO:0000256" key="1">
    <source>
        <dbReference type="ARBA" id="ARBA00001936"/>
    </source>
</evidence>
<comment type="similarity">
    <text evidence="2">Belongs to the peptidase M24B family.</text>
</comment>
<evidence type="ECO:0000256" key="3">
    <source>
        <dbReference type="ARBA" id="ARBA00023211"/>
    </source>
</evidence>
<dbReference type="Pfam" id="PF01321">
    <property type="entry name" value="Creatinase_N"/>
    <property type="match status" value="1"/>
</dbReference>
<keyword evidence="7" id="KW-1185">Reference proteome</keyword>
<dbReference type="SUPFAM" id="SSF55920">
    <property type="entry name" value="Creatinase/aminopeptidase"/>
    <property type="match status" value="1"/>
</dbReference>
<keyword evidence="6" id="KW-0224">Dipeptidase</keyword>
<dbReference type="SUPFAM" id="SSF53092">
    <property type="entry name" value="Creatinase/prolidase N-terminal domain"/>
    <property type="match status" value="1"/>
</dbReference>
<protein>
    <submittedName>
        <fullName evidence="6">Xaa-Pro dipeptidase</fullName>
        <ecNumber evidence="6">3.4.13.9</ecNumber>
    </submittedName>
</protein>
<evidence type="ECO:0000259" key="4">
    <source>
        <dbReference type="Pfam" id="PF00557"/>
    </source>
</evidence>
<proteinExistence type="inferred from homology"/>
<dbReference type="Gene3D" id="3.40.350.10">
    <property type="entry name" value="Creatinase/prolidase N-terminal domain"/>
    <property type="match status" value="1"/>
</dbReference>
<organism evidence="6 7">
    <name type="scientific">Siminovitchia thermophila</name>
    <dbReference type="NCBI Taxonomy" id="1245522"/>
    <lineage>
        <taxon>Bacteria</taxon>
        <taxon>Bacillati</taxon>
        <taxon>Bacillota</taxon>
        <taxon>Bacilli</taxon>
        <taxon>Bacillales</taxon>
        <taxon>Bacillaceae</taxon>
        <taxon>Siminovitchia</taxon>
    </lineage>
</organism>
<dbReference type="EC" id="3.4.13.9" evidence="6"/>
<dbReference type="PANTHER" id="PTHR46112">
    <property type="entry name" value="AMINOPEPTIDASE"/>
    <property type="match status" value="1"/>
</dbReference>
<name>A0ABS2R5E3_9BACI</name>
<dbReference type="Proteomes" id="UP000823485">
    <property type="component" value="Unassembled WGS sequence"/>
</dbReference>
<dbReference type="CDD" id="cd01092">
    <property type="entry name" value="APP-like"/>
    <property type="match status" value="1"/>
</dbReference>